<feature type="repeat" description="TPR" evidence="4">
    <location>
        <begin position="214"/>
        <end position="247"/>
    </location>
</feature>
<feature type="repeat" description="TPR" evidence="4">
    <location>
        <begin position="180"/>
        <end position="213"/>
    </location>
</feature>
<dbReference type="SUPFAM" id="SSF81901">
    <property type="entry name" value="HCP-like"/>
    <property type="match status" value="1"/>
</dbReference>
<evidence type="ECO:0000256" key="2">
    <source>
        <dbReference type="ARBA" id="ARBA00022803"/>
    </source>
</evidence>
<dbReference type="PANTHER" id="PTHR44186:SF1">
    <property type="entry name" value="BARDET-BIEDL SYNDROME 4 PROTEIN"/>
    <property type="match status" value="1"/>
</dbReference>
<comment type="similarity">
    <text evidence="3">Belongs to the BBS4 family.</text>
</comment>
<dbReference type="InterPro" id="IPR013105">
    <property type="entry name" value="TPR_2"/>
</dbReference>
<dbReference type="InterPro" id="IPR011990">
    <property type="entry name" value="TPR-like_helical_dom_sf"/>
</dbReference>
<feature type="repeat" description="TPR" evidence="4">
    <location>
        <begin position="316"/>
        <end position="349"/>
    </location>
</feature>
<feature type="region of interest" description="Disordered" evidence="5">
    <location>
        <begin position="14"/>
        <end position="36"/>
    </location>
</feature>
<dbReference type="SUPFAM" id="SSF48452">
    <property type="entry name" value="TPR-like"/>
    <property type="match status" value="1"/>
</dbReference>
<name>A0ABN7AD22_9HEMI</name>
<evidence type="ECO:0000256" key="3">
    <source>
        <dbReference type="ARBA" id="ARBA00023778"/>
    </source>
</evidence>
<dbReference type="PANTHER" id="PTHR44186">
    <property type="match status" value="1"/>
</dbReference>
<proteinExistence type="inferred from homology"/>
<keyword evidence="2 4" id="KW-0802">TPR repeat</keyword>
<dbReference type="PROSITE" id="PS50005">
    <property type="entry name" value="TPR"/>
    <property type="match status" value="5"/>
</dbReference>
<dbReference type="Pfam" id="PF13181">
    <property type="entry name" value="TPR_8"/>
    <property type="match status" value="3"/>
</dbReference>
<keyword evidence="7" id="KW-1185">Reference proteome</keyword>
<gene>
    <name evidence="6" type="ORF">NTJ_02680</name>
</gene>
<dbReference type="Pfam" id="PF07719">
    <property type="entry name" value="TPR_2"/>
    <property type="match status" value="1"/>
</dbReference>
<feature type="repeat" description="TPR" evidence="4">
    <location>
        <begin position="282"/>
        <end position="315"/>
    </location>
</feature>
<feature type="repeat" description="TPR" evidence="4">
    <location>
        <begin position="78"/>
        <end position="111"/>
    </location>
</feature>
<evidence type="ECO:0008006" key="8">
    <source>
        <dbReference type="Google" id="ProtNLM"/>
    </source>
</evidence>
<organism evidence="6 7">
    <name type="scientific">Nesidiocoris tenuis</name>
    <dbReference type="NCBI Taxonomy" id="355587"/>
    <lineage>
        <taxon>Eukaryota</taxon>
        <taxon>Metazoa</taxon>
        <taxon>Ecdysozoa</taxon>
        <taxon>Arthropoda</taxon>
        <taxon>Hexapoda</taxon>
        <taxon>Insecta</taxon>
        <taxon>Pterygota</taxon>
        <taxon>Neoptera</taxon>
        <taxon>Paraneoptera</taxon>
        <taxon>Hemiptera</taxon>
        <taxon>Heteroptera</taxon>
        <taxon>Panheteroptera</taxon>
        <taxon>Cimicomorpha</taxon>
        <taxon>Miridae</taxon>
        <taxon>Dicyphina</taxon>
        <taxon>Nesidiocoris</taxon>
    </lineage>
</organism>
<keyword evidence="1" id="KW-0677">Repeat</keyword>
<evidence type="ECO:0000313" key="7">
    <source>
        <dbReference type="Proteomes" id="UP001307889"/>
    </source>
</evidence>
<evidence type="ECO:0000313" key="6">
    <source>
        <dbReference type="EMBL" id="BES89873.1"/>
    </source>
</evidence>
<reference evidence="6 7" key="1">
    <citation type="submission" date="2023-09" db="EMBL/GenBank/DDBJ databases">
        <title>Nesidiocoris tenuis whole genome shotgun sequence.</title>
        <authorList>
            <person name="Shibata T."/>
            <person name="Shimoda M."/>
            <person name="Kobayashi T."/>
            <person name="Uehara T."/>
        </authorList>
    </citation>
    <scope>NUCLEOTIDE SEQUENCE [LARGE SCALE GENOMIC DNA]</scope>
    <source>
        <strain evidence="6 7">Japan</strain>
    </source>
</reference>
<dbReference type="EMBL" id="AP028910">
    <property type="protein sequence ID" value="BES89873.1"/>
    <property type="molecule type" value="Genomic_DNA"/>
</dbReference>
<protein>
    <recommendedName>
        <fullName evidence="8">Bardet-Biedl syndrome 4</fullName>
    </recommendedName>
</protein>
<evidence type="ECO:0000256" key="4">
    <source>
        <dbReference type="PROSITE-ProRule" id="PRU00339"/>
    </source>
</evidence>
<dbReference type="Proteomes" id="UP001307889">
    <property type="component" value="Chromosome 2"/>
</dbReference>
<sequence length="444" mass="49824">MSVNDDGDVLLNGGLAVDPATPDNSASRQPPVRQRKAPEFVPVESNNWLIHARYVRKEFDICQLIIQEDLVRTKGCNEYANFIQGLIHQRHGNVREALESFQKACILNPMSTFNICMFGRSWFLLGQRYHAIEAFAKAEKLAATPDWNIYHNLGLCYANLGRVGKAREYLTKAVHLGRTQVSYEALAQLHLMENDINSALDLYQVALELFPASWEIASELGQLYMQFGETSKAFNCFGQALAMNRTATQPLLGIASICQEEKEYDVALSKYKIAGQQLPESVSLWNNMGLCFLGKGKHIAAISCLKRANYLDPLDWKTLYNLGLLHIHTKQYASAFQFLSSAIKLENRNASSFMLLAIVLQRLAFKENATKCFEQAIKLDADDPMIRINFISHLASLDQKDVALEQLNLVQRLVQPQETDAKVKDAVKQLTAVLTKGLIVPAVD</sequence>
<dbReference type="InterPro" id="IPR019734">
    <property type="entry name" value="TPR_rpt"/>
</dbReference>
<accession>A0ABN7AD22</accession>
<dbReference type="Gene3D" id="1.25.40.10">
    <property type="entry name" value="Tetratricopeptide repeat domain"/>
    <property type="match status" value="3"/>
</dbReference>
<evidence type="ECO:0000256" key="1">
    <source>
        <dbReference type="ARBA" id="ARBA00022737"/>
    </source>
</evidence>
<evidence type="ECO:0000256" key="5">
    <source>
        <dbReference type="SAM" id="MobiDB-lite"/>
    </source>
</evidence>
<dbReference type="SMART" id="SM00028">
    <property type="entry name" value="TPR"/>
    <property type="match status" value="7"/>
</dbReference>